<dbReference type="InterPro" id="IPR015424">
    <property type="entry name" value="PyrdxlP-dep_Trfase"/>
</dbReference>
<evidence type="ECO:0000256" key="2">
    <source>
        <dbReference type="PIRSR" id="PIRSR000390-1"/>
    </source>
</evidence>
<keyword evidence="5" id="KW-0808">Transferase</keyword>
<dbReference type="Proteomes" id="UP000194003">
    <property type="component" value="Unassembled WGS sequence"/>
</dbReference>
<protein>
    <submittedName>
        <fullName evidence="5">Putative DegT/DnrJ/EryC1/StrS aminotransferase</fullName>
    </submittedName>
</protein>
<keyword evidence="6" id="KW-1185">Reference proteome</keyword>
<keyword evidence="3 4" id="KW-0663">Pyridoxal phosphate</keyword>
<name>A0A1Y2K5C1_9PROT</name>
<dbReference type="Pfam" id="PF01041">
    <property type="entry name" value="DegT_DnrJ_EryC1"/>
    <property type="match status" value="1"/>
</dbReference>
<evidence type="ECO:0000256" key="4">
    <source>
        <dbReference type="RuleBase" id="RU004508"/>
    </source>
</evidence>
<dbReference type="PIRSF" id="PIRSF000390">
    <property type="entry name" value="PLP_StrS"/>
    <property type="match status" value="1"/>
</dbReference>
<evidence type="ECO:0000313" key="6">
    <source>
        <dbReference type="Proteomes" id="UP000194003"/>
    </source>
</evidence>
<sequence>MNVWRIDVGEEEIARIAEAMRNGRISQGAITDDFERELSARLDVPHAVCVPNGTSALMMAYLCLGIGPGDEVILPARTWVATANAALLLGATVRLVDLEEKRPVLDPAKLERAISERTRAIVPVHLNGIAADMEAILAIAEQRDIPVVEDACQALFSRHKGQYLGGFGRFGAFSLGLAKLLTTGQGGVLVCQNDRDAEIARQMRNQGQVGGVMGEKIARLGGNFKFTDMQAAMGLAQLDRIPARLERQRAIQRAYLAGLGDFPGLTPLAANLDAGEIPLRAEWLADDRNALIAKLAEKNIQCAAQGVGLHRLPHIANDPNAYPIADHIDGRLVTLPSGPEQPLINVERAISAITGRYV</sequence>
<evidence type="ECO:0000313" key="5">
    <source>
        <dbReference type="EMBL" id="OSM04204.1"/>
    </source>
</evidence>
<keyword evidence="5" id="KW-0032">Aminotransferase</keyword>
<dbReference type="GO" id="GO:0008483">
    <property type="term" value="F:transaminase activity"/>
    <property type="evidence" value="ECO:0007669"/>
    <property type="project" value="UniProtKB-KW"/>
</dbReference>
<feature type="active site" description="Proton acceptor" evidence="2">
    <location>
        <position position="179"/>
    </location>
</feature>
<gene>
    <name evidence="5" type="ORF">MAIT1_04062</name>
</gene>
<dbReference type="Gene3D" id="3.90.1150.10">
    <property type="entry name" value="Aspartate Aminotransferase, domain 1"/>
    <property type="match status" value="1"/>
</dbReference>
<accession>A0A1Y2K5C1</accession>
<dbReference type="GO" id="GO:0030170">
    <property type="term" value="F:pyridoxal phosphate binding"/>
    <property type="evidence" value="ECO:0007669"/>
    <property type="project" value="TreeGrafter"/>
</dbReference>
<dbReference type="EMBL" id="LVJN01000019">
    <property type="protein sequence ID" value="OSM04204.1"/>
    <property type="molecule type" value="Genomic_DNA"/>
</dbReference>
<organism evidence="5 6">
    <name type="scientific">Magnetofaba australis IT-1</name>
    <dbReference type="NCBI Taxonomy" id="1434232"/>
    <lineage>
        <taxon>Bacteria</taxon>
        <taxon>Pseudomonadati</taxon>
        <taxon>Pseudomonadota</taxon>
        <taxon>Magnetococcia</taxon>
        <taxon>Magnetococcales</taxon>
        <taxon>Magnetococcaceae</taxon>
        <taxon>Magnetofaba</taxon>
    </lineage>
</organism>
<dbReference type="GO" id="GO:0000271">
    <property type="term" value="P:polysaccharide biosynthetic process"/>
    <property type="evidence" value="ECO:0007669"/>
    <property type="project" value="TreeGrafter"/>
</dbReference>
<feature type="modified residue" description="N6-(pyridoxal phosphate)lysine" evidence="3">
    <location>
        <position position="179"/>
    </location>
</feature>
<dbReference type="Gene3D" id="3.40.640.10">
    <property type="entry name" value="Type I PLP-dependent aspartate aminotransferase-like (Major domain)"/>
    <property type="match status" value="1"/>
</dbReference>
<comment type="similarity">
    <text evidence="1 4">Belongs to the DegT/DnrJ/EryC1 family.</text>
</comment>
<dbReference type="AlphaFoldDB" id="A0A1Y2K5C1"/>
<dbReference type="InterPro" id="IPR000653">
    <property type="entry name" value="DegT/StrS_aminotransferase"/>
</dbReference>
<evidence type="ECO:0000256" key="3">
    <source>
        <dbReference type="PIRSR" id="PIRSR000390-2"/>
    </source>
</evidence>
<dbReference type="PANTHER" id="PTHR30244">
    <property type="entry name" value="TRANSAMINASE"/>
    <property type="match status" value="1"/>
</dbReference>
<dbReference type="InterPro" id="IPR015421">
    <property type="entry name" value="PyrdxlP-dep_Trfase_major"/>
</dbReference>
<dbReference type="PANTHER" id="PTHR30244:SF34">
    <property type="entry name" value="DTDP-4-AMINO-4,6-DIDEOXYGALACTOSE TRANSAMINASE"/>
    <property type="match status" value="1"/>
</dbReference>
<dbReference type="CDD" id="cd00616">
    <property type="entry name" value="AHBA_syn"/>
    <property type="match status" value="1"/>
</dbReference>
<proteinExistence type="inferred from homology"/>
<dbReference type="SUPFAM" id="SSF53383">
    <property type="entry name" value="PLP-dependent transferases"/>
    <property type="match status" value="1"/>
</dbReference>
<evidence type="ECO:0000256" key="1">
    <source>
        <dbReference type="ARBA" id="ARBA00037999"/>
    </source>
</evidence>
<reference evidence="5 6" key="1">
    <citation type="journal article" date="2016" name="BMC Genomics">
        <title>Combined genomic and structural analyses of a cultured magnetotactic bacterium reveals its niche adaptation to a dynamic environment.</title>
        <authorList>
            <person name="Araujo A.C."/>
            <person name="Morillo V."/>
            <person name="Cypriano J."/>
            <person name="Teixeira L.C."/>
            <person name="Leao P."/>
            <person name="Lyra S."/>
            <person name="Almeida L.G."/>
            <person name="Bazylinski D.A."/>
            <person name="Vasconcellos A.T."/>
            <person name="Abreu F."/>
            <person name="Lins U."/>
        </authorList>
    </citation>
    <scope>NUCLEOTIDE SEQUENCE [LARGE SCALE GENOMIC DNA]</scope>
    <source>
        <strain evidence="5 6">IT-1</strain>
    </source>
</reference>
<dbReference type="STRING" id="1434232.MAIT1_04062"/>
<comment type="caution">
    <text evidence="5">The sequence shown here is derived from an EMBL/GenBank/DDBJ whole genome shotgun (WGS) entry which is preliminary data.</text>
</comment>
<dbReference type="InterPro" id="IPR015422">
    <property type="entry name" value="PyrdxlP-dep_Trfase_small"/>
</dbReference>